<keyword evidence="1" id="KW-0175">Coiled coil</keyword>
<name>A0A1B6ILS8_9HEMI</name>
<dbReference type="Pfam" id="PF08742">
    <property type="entry name" value="C8"/>
    <property type="match status" value="1"/>
</dbReference>
<dbReference type="Pfam" id="PF00094">
    <property type="entry name" value="VWD"/>
    <property type="match status" value="1"/>
</dbReference>
<organism evidence="3">
    <name type="scientific">Homalodisca liturata</name>
    <dbReference type="NCBI Taxonomy" id="320908"/>
    <lineage>
        <taxon>Eukaryota</taxon>
        <taxon>Metazoa</taxon>
        <taxon>Ecdysozoa</taxon>
        <taxon>Arthropoda</taxon>
        <taxon>Hexapoda</taxon>
        <taxon>Insecta</taxon>
        <taxon>Pterygota</taxon>
        <taxon>Neoptera</taxon>
        <taxon>Paraneoptera</taxon>
        <taxon>Hemiptera</taxon>
        <taxon>Auchenorrhyncha</taxon>
        <taxon>Membracoidea</taxon>
        <taxon>Cicadellidae</taxon>
        <taxon>Cicadellinae</taxon>
        <taxon>Proconiini</taxon>
        <taxon>Homalodisca</taxon>
    </lineage>
</organism>
<dbReference type="EMBL" id="GECU01019847">
    <property type="protein sequence ID" value="JAS87859.1"/>
    <property type="molecule type" value="Transcribed_RNA"/>
</dbReference>
<dbReference type="PROSITE" id="PS51233">
    <property type="entry name" value="VWFD"/>
    <property type="match status" value="1"/>
</dbReference>
<dbReference type="InterPro" id="IPR001846">
    <property type="entry name" value="VWF_type-D"/>
</dbReference>
<sequence>ELKILSKWRNLVFNYKYKVGEEVDIYGYFCWDLLNRNTSQVGVMINAAKNNRKYKCVVDLLLPSLLVPKLSLKSNFEHNINRVFSLVQLDLPGLLLEGKLASEISTSMYNSGVQLRWATTSDKVPKNIGVFYVKEMNEDEIKHYFTLQHFSLPNDLILTTYARTTLYGINLRYSPVKEEEITLEFGYWMNEDNKQERSGVRFVVIHQATNTLVFGVANVTTASDITEGGLSVAYLTDQDVNKAKYLAVYGKKNKKTPGIYLGLTSNGNSIGLGGSLWTKDNHLTGLTIETKVNQKDPFKIEMVLNVADPSIETELSYSLSRRYRFFAGIPNDNEITAKLSHTMYGKPSLDAFASLRLNTSRILWGRFELPPMTQVGPEFYNGVLEEYSDITLVSQAVLSGFSDFLQEDFSKKIALFFDAISNEADVIVSQTYMEMELVVKSVEVMGDIAQQLYDEDHFYLKTCFQYLKHSAFSIYSYMSCAFEVIFDVAKNVFGPLFEIAQRVWVVMESVLVQWRTFIREAGVGGESPVKHLSKLIDNYQHFRHSLMDYVRQAVATAQVQLTQLEQRSVDILTEAELAVNHLIRDVQHTLGLYLQRAINYKDTILAGFSVLRDTVQGMIEIVTDGIYQIEEVRYGLDRLVRCLEVVDYWYRDFHLKTYLREIDAYIDRIVHLVTSDIERNFGEYEVYLVHVKHLLEGQYEEVSKIPQVHYMKNAIIQVYEKIKWFWNYAKLSERLRDAMKQYFENMKANLDELEKQLDRDEGELRSEYVYNAENNSLTFTQELPFEWRGFNQLPDYKTEMNSNPLSFPAQEYSNMVHTMANYLWQDAKLLPYLLPPFGSDAIISGDSYITFDNTFYLFRGGCGSYLLASDLYHNSFSLLANYDEQNKREILLITGELEILVKNNLEVHVNGKLEDLPLVLNSGKQLILERKVHSVLIKSGEGFSLECSSFQDMCKFHLDGWYMGKTAGLLGTYNHEPSDDFVSPDRQPSGNIREFIDSWSIEAKQCETESDLSTSVGDSRHYEMCEMFFSSQSSPFFPCFHVVNPKSFSEMCLSTASHDSTCSAVMAYLTKCTSAGVQLWMPEFCVDSSISNSFRESEYPDFIEVPAKMSADVVFIMEEADCLSSDKLRFGVLLANLNSDLNAKGLTDNKFALISFNSKNVQIHTINGDVWTGDEKRLVAAVNRIESSEGQSLYTSALQFAADLPYRLGATKAAVLVHCSDCPHTENYGALLERFSRTDITLHVLQRAHLAGRKGKGVSKVIGLEKSGAYPRKRLFRNASPDPQLLHQVSAPQDLCTPLVLGTNGTLFEMDVSRKGGRVWSGRVADGASQLSDWQQCENSVGEDNVPMWRCRRSHSHRLKDWDMIALHEYMDTSHGEDVYPEYGDEER</sequence>
<dbReference type="PANTHER" id="PTHR37860">
    <property type="entry name" value="AGAP008810-PA"/>
    <property type="match status" value="1"/>
</dbReference>
<proteinExistence type="predicted"/>
<reference evidence="3" key="1">
    <citation type="submission" date="2015-11" db="EMBL/GenBank/DDBJ databases">
        <title>De novo transcriptome assembly of four potential Pierce s Disease insect vectors from Arizona vineyards.</title>
        <authorList>
            <person name="Tassone E.E."/>
        </authorList>
    </citation>
    <scope>NUCLEOTIDE SEQUENCE</scope>
</reference>
<dbReference type="InterPro" id="IPR014853">
    <property type="entry name" value="VWF/SSPO/ZAN-like_Cys-rich_dom"/>
</dbReference>
<dbReference type="SMART" id="SM00216">
    <property type="entry name" value="VWD"/>
    <property type="match status" value="1"/>
</dbReference>
<evidence type="ECO:0000256" key="1">
    <source>
        <dbReference type="SAM" id="Coils"/>
    </source>
</evidence>
<evidence type="ECO:0000259" key="2">
    <source>
        <dbReference type="PROSITE" id="PS51233"/>
    </source>
</evidence>
<accession>A0A1B6ILS8</accession>
<feature type="non-terminal residue" evidence="3">
    <location>
        <position position="1"/>
    </location>
</feature>
<feature type="domain" description="VWFD" evidence="2">
    <location>
        <begin position="839"/>
        <end position="1007"/>
    </location>
</feature>
<evidence type="ECO:0000313" key="3">
    <source>
        <dbReference type="EMBL" id="JAS87859.1"/>
    </source>
</evidence>
<protein>
    <recommendedName>
        <fullName evidence="2">VWFD domain-containing protein</fullName>
    </recommendedName>
</protein>
<dbReference type="PANTHER" id="PTHR37860:SF2">
    <property type="entry name" value="VITELLOGENIN DOMAIN-CONTAINING PROTEIN"/>
    <property type="match status" value="1"/>
</dbReference>
<feature type="coiled-coil region" evidence="1">
    <location>
        <begin position="736"/>
        <end position="763"/>
    </location>
</feature>
<gene>
    <name evidence="3" type="ORF">g.52499</name>
</gene>